<sequence>MPALSGAPATGPWAVARSIAAQFLRPRQTFDTPYSSPSEDSGSGPRGEAVPTAVIISVVVSIVGFFAIATGLFVFARKWKRDQDRRHRPFIEMEGPRRPATARGPRDAPPPYSPPRFSGSRTATQLRDSLRVGSRPDDFDALRPTMLSDGGPGEGTKGPRVASTDL</sequence>
<name>A0AA40AMG7_9PEZI</name>
<organism evidence="3 4">
    <name type="scientific">Lasiosphaeria miniovina</name>
    <dbReference type="NCBI Taxonomy" id="1954250"/>
    <lineage>
        <taxon>Eukaryota</taxon>
        <taxon>Fungi</taxon>
        <taxon>Dikarya</taxon>
        <taxon>Ascomycota</taxon>
        <taxon>Pezizomycotina</taxon>
        <taxon>Sordariomycetes</taxon>
        <taxon>Sordariomycetidae</taxon>
        <taxon>Sordariales</taxon>
        <taxon>Lasiosphaeriaceae</taxon>
        <taxon>Lasiosphaeria</taxon>
    </lineage>
</organism>
<keyword evidence="4" id="KW-1185">Reference proteome</keyword>
<feature type="compositionally biased region" description="Basic and acidic residues" evidence="1">
    <location>
        <begin position="85"/>
        <end position="97"/>
    </location>
</feature>
<evidence type="ECO:0000313" key="4">
    <source>
        <dbReference type="Proteomes" id="UP001172101"/>
    </source>
</evidence>
<evidence type="ECO:0000256" key="1">
    <source>
        <dbReference type="SAM" id="MobiDB-lite"/>
    </source>
</evidence>
<keyword evidence="2" id="KW-0472">Membrane</keyword>
<protein>
    <submittedName>
        <fullName evidence="3">Uncharacterized protein</fullName>
    </submittedName>
</protein>
<feature type="region of interest" description="Disordered" evidence="1">
    <location>
        <begin position="27"/>
        <end position="48"/>
    </location>
</feature>
<keyword evidence="2" id="KW-1133">Transmembrane helix</keyword>
<dbReference type="Proteomes" id="UP001172101">
    <property type="component" value="Unassembled WGS sequence"/>
</dbReference>
<feature type="compositionally biased region" description="Basic and acidic residues" evidence="1">
    <location>
        <begin position="128"/>
        <end position="141"/>
    </location>
</feature>
<reference evidence="3" key="1">
    <citation type="submission" date="2023-06" db="EMBL/GenBank/DDBJ databases">
        <title>Genome-scale phylogeny and comparative genomics of the fungal order Sordariales.</title>
        <authorList>
            <consortium name="Lawrence Berkeley National Laboratory"/>
            <person name="Hensen N."/>
            <person name="Bonometti L."/>
            <person name="Westerberg I."/>
            <person name="Brannstrom I.O."/>
            <person name="Guillou S."/>
            <person name="Cros-Aarteil S."/>
            <person name="Calhoun S."/>
            <person name="Haridas S."/>
            <person name="Kuo A."/>
            <person name="Mondo S."/>
            <person name="Pangilinan J."/>
            <person name="Riley R."/>
            <person name="LaButti K."/>
            <person name="Andreopoulos B."/>
            <person name="Lipzen A."/>
            <person name="Chen C."/>
            <person name="Yanf M."/>
            <person name="Daum C."/>
            <person name="Ng V."/>
            <person name="Clum A."/>
            <person name="Steindorff A."/>
            <person name="Ohm R."/>
            <person name="Martin F."/>
            <person name="Silar P."/>
            <person name="Natvig D."/>
            <person name="Lalanne C."/>
            <person name="Gautier V."/>
            <person name="Ament-velasquez S.L."/>
            <person name="Kruys A."/>
            <person name="Hutchinson M.I."/>
            <person name="Powell A.J."/>
            <person name="Barry K."/>
            <person name="Miller A.N."/>
            <person name="Grigoriev I.V."/>
            <person name="Debuchy R."/>
            <person name="Gladieux P."/>
            <person name="Thoren M.H."/>
            <person name="Johannesson H."/>
        </authorList>
    </citation>
    <scope>NUCLEOTIDE SEQUENCE</scope>
    <source>
        <strain evidence="3">SMH2392-1A</strain>
    </source>
</reference>
<dbReference type="RefSeq" id="XP_060297376.1">
    <property type="nucleotide sequence ID" value="XM_060440009.1"/>
</dbReference>
<dbReference type="AlphaFoldDB" id="A0AA40AMG7"/>
<keyword evidence="2" id="KW-0812">Transmembrane</keyword>
<comment type="caution">
    <text evidence="3">The sequence shown here is derived from an EMBL/GenBank/DDBJ whole genome shotgun (WGS) entry which is preliminary data.</text>
</comment>
<dbReference type="EMBL" id="JAUIRO010000004">
    <property type="protein sequence ID" value="KAK0718583.1"/>
    <property type="molecule type" value="Genomic_DNA"/>
</dbReference>
<gene>
    <name evidence="3" type="ORF">B0T26DRAFT_676734</name>
</gene>
<proteinExistence type="predicted"/>
<evidence type="ECO:0000256" key="2">
    <source>
        <dbReference type="SAM" id="Phobius"/>
    </source>
</evidence>
<evidence type="ECO:0000313" key="3">
    <source>
        <dbReference type="EMBL" id="KAK0718583.1"/>
    </source>
</evidence>
<feature type="compositionally biased region" description="Polar residues" evidence="1">
    <location>
        <begin position="29"/>
        <end position="41"/>
    </location>
</feature>
<feature type="transmembrane region" description="Helical" evidence="2">
    <location>
        <begin position="53"/>
        <end position="76"/>
    </location>
</feature>
<accession>A0AA40AMG7</accession>
<feature type="region of interest" description="Disordered" evidence="1">
    <location>
        <begin position="85"/>
        <end position="166"/>
    </location>
</feature>
<dbReference type="GeneID" id="85323279"/>